<feature type="transmembrane region" description="Helical" evidence="1">
    <location>
        <begin position="20"/>
        <end position="37"/>
    </location>
</feature>
<dbReference type="GO" id="GO:0015979">
    <property type="term" value="P:photosynthesis"/>
    <property type="evidence" value="ECO:0007669"/>
    <property type="project" value="InterPro"/>
</dbReference>
<dbReference type="InterPro" id="IPR036408">
    <property type="entry name" value="PSI_PsaA/B_sf"/>
</dbReference>
<dbReference type="Gene3D" id="1.20.1130.10">
    <property type="entry name" value="Photosystem I PsaA/PsaB"/>
    <property type="match status" value="1"/>
</dbReference>
<evidence type="ECO:0000313" key="3">
    <source>
        <dbReference type="Proteomes" id="UP000593574"/>
    </source>
</evidence>
<dbReference type="SUPFAM" id="SSF81558">
    <property type="entry name" value="Photosystem I subunits PsaA/PsaB"/>
    <property type="match status" value="1"/>
</dbReference>
<dbReference type="AlphaFoldDB" id="A0A7J9APF9"/>
<dbReference type="Proteomes" id="UP000593574">
    <property type="component" value="Unassembled WGS sequence"/>
</dbReference>
<proteinExistence type="predicted"/>
<dbReference type="GO" id="GO:0009579">
    <property type="term" value="C:thylakoid"/>
    <property type="evidence" value="ECO:0007669"/>
    <property type="project" value="InterPro"/>
</dbReference>
<dbReference type="GO" id="GO:0016020">
    <property type="term" value="C:membrane"/>
    <property type="evidence" value="ECO:0007669"/>
    <property type="project" value="InterPro"/>
</dbReference>
<keyword evidence="3" id="KW-1185">Reference proteome</keyword>
<name>A0A7J9APF9_9ROSI</name>
<dbReference type="InterPro" id="IPR001280">
    <property type="entry name" value="PSI_PsaA/B"/>
</dbReference>
<evidence type="ECO:0000256" key="1">
    <source>
        <dbReference type="SAM" id="Phobius"/>
    </source>
</evidence>
<gene>
    <name evidence="2" type="ORF">Golax_022398</name>
</gene>
<keyword evidence="1" id="KW-0472">Membrane</keyword>
<comment type="caution">
    <text evidence="2">The sequence shown here is derived from an EMBL/GenBank/DDBJ whole genome shotgun (WGS) entry which is preliminary data.</text>
</comment>
<evidence type="ECO:0000313" key="2">
    <source>
        <dbReference type="EMBL" id="MBA0725840.1"/>
    </source>
</evidence>
<organism evidence="2 3">
    <name type="scientific">Gossypium laxum</name>
    <dbReference type="NCBI Taxonomy" id="34288"/>
    <lineage>
        <taxon>Eukaryota</taxon>
        <taxon>Viridiplantae</taxon>
        <taxon>Streptophyta</taxon>
        <taxon>Embryophyta</taxon>
        <taxon>Tracheophyta</taxon>
        <taxon>Spermatophyta</taxon>
        <taxon>Magnoliopsida</taxon>
        <taxon>eudicotyledons</taxon>
        <taxon>Gunneridae</taxon>
        <taxon>Pentapetalae</taxon>
        <taxon>rosids</taxon>
        <taxon>malvids</taxon>
        <taxon>Malvales</taxon>
        <taxon>Malvaceae</taxon>
        <taxon>Malvoideae</taxon>
        <taxon>Gossypium</taxon>
    </lineage>
</organism>
<dbReference type="Pfam" id="PF00223">
    <property type="entry name" value="PsaA_PsaB"/>
    <property type="match status" value="1"/>
</dbReference>
<protein>
    <submittedName>
        <fullName evidence="2">Uncharacterized protein</fullName>
    </submittedName>
</protein>
<reference evidence="2 3" key="1">
    <citation type="journal article" date="2019" name="Genome Biol. Evol.">
        <title>Insights into the evolution of the New World diploid cottons (Gossypium, subgenus Houzingenia) based on genome sequencing.</title>
        <authorList>
            <person name="Grover C.E."/>
            <person name="Arick M.A. 2nd"/>
            <person name="Thrash A."/>
            <person name="Conover J.L."/>
            <person name="Sanders W.S."/>
            <person name="Peterson D.G."/>
            <person name="Frelichowski J.E."/>
            <person name="Scheffler J.A."/>
            <person name="Scheffler B.E."/>
            <person name="Wendel J.F."/>
        </authorList>
    </citation>
    <scope>NUCLEOTIDE SEQUENCE [LARGE SCALE GENOMIC DNA]</scope>
    <source>
        <strain evidence="2">4</strain>
        <tissue evidence="2">Leaf</tissue>
    </source>
</reference>
<keyword evidence="1" id="KW-0812">Transmembrane</keyword>
<keyword evidence="1" id="KW-1133">Transmembrane helix</keyword>
<dbReference type="EMBL" id="JABEZV010000011">
    <property type="protein sequence ID" value="MBA0725840.1"/>
    <property type="molecule type" value="Genomic_DNA"/>
</dbReference>
<accession>A0A7J9APF9</accession>
<sequence>MKQNSVWFGKERKNSNEKELNTGAHFVWAFSLMFLFSRRGYW</sequence>